<dbReference type="Proteomes" id="UP000092730">
    <property type="component" value="Chromosome 6"/>
</dbReference>
<dbReference type="EMBL" id="CP144546">
    <property type="protein sequence ID" value="WVW85818.1"/>
    <property type="molecule type" value="Genomic_DNA"/>
</dbReference>
<evidence type="ECO:0000256" key="6">
    <source>
        <dbReference type="ARBA" id="ARBA00022490"/>
    </source>
</evidence>
<accession>A0A1B9FXC8</accession>
<organism evidence="10">
    <name type="scientific">Kwoniella bestiolae CBS 10118</name>
    <dbReference type="NCBI Taxonomy" id="1296100"/>
    <lineage>
        <taxon>Eukaryota</taxon>
        <taxon>Fungi</taxon>
        <taxon>Dikarya</taxon>
        <taxon>Basidiomycota</taxon>
        <taxon>Agaricomycotina</taxon>
        <taxon>Tremellomycetes</taxon>
        <taxon>Tremellales</taxon>
        <taxon>Cryptococcaceae</taxon>
        <taxon>Kwoniella</taxon>
    </lineage>
</organism>
<dbReference type="GO" id="GO:0005829">
    <property type="term" value="C:cytosol"/>
    <property type="evidence" value="ECO:0007669"/>
    <property type="project" value="TreeGrafter"/>
</dbReference>
<feature type="compositionally biased region" description="Acidic residues" evidence="9">
    <location>
        <begin position="341"/>
        <end position="353"/>
    </location>
</feature>
<dbReference type="GO" id="GO:0005634">
    <property type="term" value="C:nucleus"/>
    <property type="evidence" value="ECO:0007669"/>
    <property type="project" value="UniProtKB-SubCell"/>
</dbReference>
<keyword evidence="12" id="KW-1185">Reference proteome</keyword>
<dbReference type="GO" id="GO:0002098">
    <property type="term" value="P:tRNA wobble uridine modification"/>
    <property type="evidence" value="ECO:0007669"/>
    <property type="project" value="InterPro"/>
</dbReference>
<keyword evidence="7" id="KW-0819">tRNA processing</keyword>
<evidence type="ECO:0000256" key="9">
    <source>
        <dbReference type="SAM" id="MobiDB-lite"/>
    </source>
</evidence>
<dbReference type="AlphaFoldDB" id="A0A1B9FXC8"/>
<dbReference type="GO" id="GO:0000049">
    <property type="term" value="F:tRNA binding"/>
    <property type="evidence" value="ECO:0007669"/>
    <property type="project" value="TreeGrafter"/>
</dbReference>
<dbReference type="GeneID" id="30210803"/>
<comment type="similarity">
    <text evidence="4">Belongs to the ELP5 family.</text>
</comment>
<evidence type="ECO:0000256" key="4">
    <source>
        <dbReference type="ARBA" id="ARBA00009567"/>
    </source>
</evidence>
<dbReference type="VEuPathDB" id="FungiDB:I302_06404"/>
<keyword evidence="6" id="KW-0963">Cytoplasm</keyword>
<dbReference type="EMBL" id="KI894023">
    <property type="protein sequence ID" value="OCF23422.1"/>
    <property type="molecule type" value="Genomic_DNA"/>
</dbReference>
<reference evidence="11" key="2">
    <citation type="submission" date="2013-07" db="EMBL/GenBank/DDBJ databases">
        <authorList>
            <consortium name="The Broad Institute Genome Sequencing Platform"/>
            <person name="Cuomo C."/>
            <person name="Litvintseva A."/>
            <person name="Chen Y."/>
            <person name="Heitman J."/>
            <person name="Sun S."/>
            <person name="Springer D."/>
            <person name="Dromer F."/>
            <person name="Young S.K."/>
            <person name="Zeng Q."/>
            <person name="Gargeya S."/>
            <person name="Fitzgerald M."/>
            <person name="Abouelleil A."/>
            <person name="Alvarado L."/>
            <person name="Berlin A.M."/>
            <person name="Chapman S.B."/>
            <person name="Dewar J."/>
            <person name="Goldberg J."/>
            <person name="Griggs A."/>
            <person name="Gujja S."/>
            <person name="Hansen M."/>
            <person name="Howarth C."/>
            <person name="Imamovic A."/>
            <person name="Larimer J."/>
            <person name="McCowan C."/>
            <person name="Murphy C."/>
            <person name="Pearson M."/>
            <person name="Priest M."/>
            <person name="Roberts A."/>
            <person name="Saif S."/>
            <person name="Shea T."/>
            <person name="Sykes S."/>
            <person name="Wortman J."/>
            <person name="Nusbaum C."/>
            <person name="Birren B."/>
        </authorList>
    </citation>
    <scope>NUCLEOTIDE SEQUENCE</scope>
    <source>
        <strain evidence="11">CBS 10118</strain>
    </source>
</reference>
<comment type="subcellular location">
    <subcellularLocation>
        <location evidence="2">Cytoplasm</location>
    </subcellularLocation>
    <subcellularLocation>
        <location evidence="1">Nucleus</location>
    </subcellularLocation>
</comment>
<keyword evidence="8" id="KW-0539">Nucleus</keyword>
<evidence type="ECO:0000256" key="1">
    <source>
        <dbReference type="ARBA" id="ARBA00004123"/>
    </source>
</evidence>
<dbReference type="UniPathway" id="UPA00988"/>
<evidence type="ECO:0000256" key="7">
    <source>
        <dbReference type="ARBA" id="ARBA00022694"/>
    </source>
</evidence>
<evidence type="ECO:0000313" key="12">
    <source>
        <dbReference type="Proteomes" id="UP000092730"/>
    </source>
</evidence>
<sequence length="353" mass="38239">MPSRSSGDIGPLLNGALDNAQIPHQSLCVISDSTSFSGLNVFKEVLSRGIRRGEETTLISVLHPPEILLPPSSSSMGSKINVVDLTNTINGYSDEDVSIEFIREKIFSAYTSGQIFIDALDILSEDYSASKVLSLIKAILNSIKKVKAPSRLILLLPPNSPISQTLLTPSFHSTLTLLTPHSPPLVEHLSKSYLSPISAIPSPNLWMILENTTKRSTHTDMALKASNEKVEFDPTWSLGGSAIIQVLVRKPTGGIKGISRSLEGVKVLEEGGLKVVQLDELVDLNPLSKPLSAGGGEKTMNTHSELDLPFNLSLTDEQKSKRAQVPLPYAHEGEGASGDLIWEDEEETDDEEI</sequence>
<evidence type="ECO:0000256" key="5">
    <source>
        <dbReference type="ARBA" id="ARBA00020264"/>
    </source>
</evidence>
<evidence type="ECO:0000256" key="8">
    <source>
        <dbReference type="ARBA" id="ARBA00023242"/>
    </source>
</evidence>
<proteinExistence type="inferred from homology"/>
<dbReference type="RefSeq" id="XP_019044492.1">
    <property type="nucleotide sequence ID" value="XM_019193015.1"/>
</dbReference>
<feature type="region of interest" description="Disordered" evidence="9">
    <location>
        <begin position="315"/>
        <end position="353"/>
    </location>
</feature>
<gene>
    <name evidence="10" type="ORF">I302_06404</name>
    <name evidence="11" type="ORF">I302_107856</name>
</gene>
<evidence type="ECO:0000313" key="10">
    <source>
        <dbReference type="EMBL" id="OCF23422.1"/>
    </source>
</evidence>
<dbReference type="GO" id="GO:0033588">
    <property type="term" value="C:elongator holoenzyme complex"/>
    <property type="evidence" value="ECO:0007669"/>
    <property type="project" value="InterPro"/>
</dbReference>
<name>A0A1B9FXC8_9TREE</name>
<reference evidence="10" key="3">
    <citation type="submission" date="2014-01" db="EMBL/GenBank/DDBJ databases">
        <title>Evolution of pathogenesis and genome organization in the Tremellales.</title>
        <authorList>
            <person name="Cuomo C."/>
            <person name="Litvintseva A."/>
            <person name="Heitman J."/>
            <person name="Chen Y."/>
            <person name="Sun S."/>
            <person name="Springer D."/>
            <person name="Dromer F."/>
            <person name="Young S."/>
            <person name="Zeng Q."/>
            <person name="Chapman S."/>
            <person name="Gujja S."/>
            <person name="Saif S."/>
            <person name="Birren B."/>
        </authorList>
    </citation>
    <scope>NUCLEOTIDE SEQUENCE</scope>
    <source>
        <strain evidence="10">CBS 10118</strain>
    </source>
</reference>
<dbReference type="PANTHER" id="PTHR15641:SF1">
    <property type="entry name" value="ELONGATOR COMPLEX PROTEIN 5"/>
    <property type="match status" value="1"/>
</dbReference>
<protein>
    <recommendedName>
        <fullName evidence="5">Elongator complex protein 5</fullName>
    </recommendedName>
</protein>
<evidence type="ECO:0000256" key="3">
    <source>
        <dbReference type="ARBA" id="ARBA00005043"/>
    </source>
</evidence>
<evidence type="ECO:0000313" key="11">
    <source>
        <dbReference type="EMBL" id="WVW85818.1"/>
    </source>
</evidence>
<dbReference type="InterPro" id="IPR019519">
    <property type="entry name" value="Elp5"/>
</dbReference>
<dbReference type="KEGG" id="kbi:30210803"/>
<dbReference type="Pfam" id="PF10483">
    <property type="entry name" value="Elong_Iki1"/>
    <property type="match status" value="1"/>
</dbReference>
<reference evidence="11" key="4">
    <citation type="submission" date="2024-02" db="EMBL/GenBank/DDBJ databases">
        <title>Comparative genomics of Cryptococcus and Kwoniella reveals pathogenesis evolution and contrasting modes of karyotype evolution via chromosome fusion or intercentromeric recombination.</title>
        <authorList>
            <person name="Coelho M.A."/>
            <person name="David-Palma M."/>
            <person name="Shea T."/>
            <person name="Bowers K."/>
            <person name="McGinley-Smith S."/>
            <person name="Mohammad A.W."/>
            <person name="Gnirke A."/>
            <person name="Yurkov A.M."/>
            <person name="Nowrousian M."/>
            <person name="Sun S."/>
            <person name="Cuomo C.A."/>
            <person name="Heitman J."/>
        </authorList>
    </citation>
    <scope>NUCLEOTIDE SEQUENCE</scope>
    <source>
        <strain evidence="11">CBS 10118</strain>
    </source>
</reference>
<reference evidence="10" key="1">
    <citation type="submission" date="2013-07" db="EMBL/GenBank/DDBJ databases">
        <title>The Genome Sequence of Cryptococcus bestiolae CBS10118.</title>
        <authorList>
            <consortium name="The Broad Institute Genome Sequencing Platform"/>
            <person name="Cuomo C."/>
            <person name="Litvintseva A."/>
            <person name="Chen Y."/>
            <person name="Heitman J."/>
            <person name="Sun S."/>
            <person name="Springer D."/>
            <person name="Dromer F."/>
            <person name="Young S.K."/>
            <person name="Zeng Q."/>
            <person name="Gargeya S."/>
            <person name="Fitzgerald M."/>
            <person name="Abouelleil A."/>
            <person name="Alvarado L."/>
            <person name="Berlin A.M."/>
            <person name="Chapman S.B."/>
            <person name="Dewar J."/>
            <person name="Goldberg J."/>
            <person name="Griggs A."/>
            <person name="Gujja S."/>
            <person name="Hansen M."/>
            <person name="Howarth C."/>
            <person name="Imamovic A."/>
            <person name="Larimer J."/>
            <person name="McCowan C."/>
            <person name="Murphy C."/>
            <person name="Pearson M."/>
            <person name="Priest M."/>
            <person name="Roberts A."/>
            <person name="Saif S."/>
            <person name="Shea T."/>
            <person name="Sykes S."/>
            <person name="Wortman J."/>
            <person name="Nusbaum C."/>
            <person name="Birren B."/>
        </authorList>
    </citation>
    <scope>NUCLEOTIDE SEQUENCE [LARGE SCALE GENOMIC DNA]</scope>
    <source>
        <strain evidence="10">CBS 10118</strain>
    </source>
</reference>
<dbReference type="STRING" id="1296100.A0A1B9FXC8"/>
<evidence type="ECO:0000256" key="2">
    <source>
        <dbReference type="ARBA" id="ARBA00004496"/>
    </source>
</evidence>
<dbReference type="OrthoDB" id="166907at2759"/>
<comment type="pathway">
    <text evidence="3">tRNA modification; 5-methoxycarbonylmethyl-2-thiouridine-tRNA biosynthesis.</text>
</comment>
<dbReference type="PANTHER" id="PTHR15641">
    <property type="entry name" value="ELONGATOR COMPLEX PROTEIN 5"/>
    <property type="match status" value="1"/>
</dbReference>